<feature type="chain" id="PRO_5046904225" evidence="2">
    <location>
        <begin position="30"/>
        <end position="181"/>
    </location>
</feature>
<dbReference type="InterPro" id="IPR025392">
    <property type="entry name" value="DUF4124"/>
</dbReference>
<gene>
    <name evidence="4" type="ORF">J2W49_001507</name>
</gene>
<name>A0ABU1WJZ3_9BURK</name>
<comment type="caution">
    <text evidence="4">The sequence shown here is derived from an EMBL/GenBank/DDBJ whole genome shotgun (WGS) entry which is preliminary data.</text>
</comment>
<evidence type="ECO:0000256" key="1">
    <source>
        <dbReference type="SAM" id="MobiDB-lite"/>
    </source>
</evidence>
<evidence type="ECO:0000259" key="3">
    <source>
        <dbReference type="Pfam" id="PF13511"/>
    </source>
</evidence>
<dbReference type="Proteomes" id="UP001265700">
    <property type="component" value="Unassembled WGS sequence"/>
</dbReference>
<reference evidence="4 5" key="1">
    <citation type="submission" date="2023-07" db="EMBL/GenBank/DDBJ databases">
        <title>Sorghum-associated microbial communities from plants grown in Nebraska, USA.</title>
        <authorList>
            <person name="Schachtman D."/>
        </authorList>
    </citation>
    <scope>NUCLEOTIDE SEQUENCE [LARGE SCALE GENOMIC DNA]</scope>
    <source>
        <strain evidence="4 5">4249</strain>
    </source>
</reference>
<feature type="signal peptide" evidence="2">
    <location>
        <begin position="1"/>
        <end position="29"/>
    </location>
</feature>
<dbReference type="EMBL" id="JAVDWU010000002">
    <property type="protein sequence ID" value="MDR7149558.1"/>
    <property type="molecule type" value="Genomic_DNA"/>
</dbReference>
<feature type="domain" description="DUF4124" evidence="3">
    <location>
        <begin position="19"/>
        <end position="71"/>
    </location>
</feature>
<sequence>MAQTPSSRQPWRQPLAAIVLLAISQLAFAQWQWVDNTGRKVFSDTPPPAGIPDKNVLQRPGPRAPVAPSTQPDEAAPAAAAPAAPKPPAKDEQLEAKKRQAEAAEEAKKKAEEARIAQLRADNCQRAQRAKATLDSGVRIATTNAKGEREIMDDTAREAETRRLNDIMRNDCGPAPARRAQ</sequence>
<organism evidence="4 5">
    <name type="scientific">Hydrogenophaga palleronii</name>
    <dbReference type="NCBI Taxonomy" id="65655"/>
    <lineage>
        <taxon>Bacteria</taxon>
        <taxon>Pseudomonadati</taxon>
        <taxon>Pseudomonadota</taxon>
        <taxon>Betaproteobacteria</taxon>
        <taxon>Burkholderiales</taxon>
        <taxon>Comamonadaceae</taxon>
        <taxon>Hydrogenophaga</taxon>
    </lineage>
</organism>
<dbReference type="Pfam" id="PF13511">
    <property type="entry name" value="DUF4124"/>
    <property type="match status" value="1"/>
</dbReference>
<keyword evidence="2" id="KW-0732">Signal</keyword>
<feature type="region of interest" description="Disordered" evidence="1">
    <location>
        <begin position="40"/>
        <end position="114"/>
    </location>
</feature>
<feature type="compositionally biased region" description="Basic and acidic residues" evidence="1">
    <location>
        <begin position="88"/>
        <end position="114"/>
    </location>
</feature>
<keyword evidence="5" id="KW-1185">Reference proteome</keyword>
<evidence type="ECO:0000256" key="2">
    <source>
        <dbReference type="SAM" id="SignalP"/>
    </source>
</evidence>
<proteinExistence type="predicted"/>
<accession>A0ABU1WJZ3</accession>
<evidence type="ECO:0000313" key="5">
    <source>
        <dbReference type="Proteomes" id="UP001265700"/>
    </source>
</evidence>
<evidence type="ECO:0000313" key="4">
    <source>
        <dbReference type="EMBL" id="MDR7149558.1"/>
    </source>
</evidence>
<protein>
    <submittedName>
        <fullName evidence="4">Type IV secretory pathway VirB10-like protein</fullName>
    </submittedName>
</protein>